<keyword evidence="2 4" id="KW-0238">DNA-binding</keyword>
<name>A0A7K1LDN5_9ACTN</name>
<dbReference type="Pfam" id="PF00440">
    <property type="entry name" value="TetR_N"/>
    <property type="match status" value="1"/>
</dbReference>
<evidence type="ECO:0000313" key="6">
    <source>
        <dbReference type="EMBL" id="MUN42528.1"/>
    </source>
</evidence>
<evidence type="ECO:0000256" key="4">
    <source>
        <dbReference type="PROSITE-ProRule" id="PRU00335"/>
    </source>
</evidence>
<evidence type="ECO:0000259" key="5">
    <source>
        <dbReference type="PROSITE" id="PS50977"/>
    </source>
</evidence>
<dbReference type="EMBL" id="WOFH01000021">
    <property type="protein sequence ID" value="MUN42528.1"/>
    <property type="molecule type" value="Genomic_DNA"/>
</dbReference>
<evidence type="ECO:0000313" key="7">
    <source>
        <dbReference type="Proteomes" id="UP000432015"/>
    </source>
</evidence>
<feature type="domain" description="HTH tetR-type" evidence="5">
    <location>
        <begin position="8"/>
        <end position="68"/>
    </location>
</feature>
<dbReference type="InterPro" id="IPR036271">
    <property type="entry name" value="Tet_transcr_reg_TetR-rel_C_sf"/>
</dbReference>
<dbReference type="PANTHER" id="PTHR30055:SF209">
    <property type="entry name" value="POSSIBLE TRANSCRIPTIONAL REGULATORY PROTEIN (PROBABLY TETR-FAMILY)"/>
    <property type="match status" value="1"/>
</dbReference>
<organism evidence="6 7">
    <name type="scientific">Actinomadura litoris</name>
    <dbReference type="NCBI Taxonomy" id="2678616"/>
    <lineage>
        <taxon>Bacteria</taxon>
        <taxon>Bacillati</taxon>
        <taxon>Actinomycetota</taxon>
        <taxon>Actinomycetes</taxon>
        <taxon>Streptosporangiales</taxon>
        <taxon>Thermomonosporaceae</taxon>
        <taxon>Actinomadura</taxon>
    </lineage>
</organism>
<keyword evidence="1" id="KW-0805">Transcription regulation</keyword>
<gene>
    <name evidence="6" type="ORF">GNZ18_38955</name>
</gene>
<dbReference type="InterPro" id="IPR009057">
    <property type="entry name" value="Homeodomain-like_sf"/>
</dbReference>
<dbReference type="PROSITE" id="PS50977">
    <property type="entry name" value="HTH_TETR_2"/>
    <property type="match status" value="1"/>
</dbReference>
<reference evidence="6 7" key="1">
    <citation type="submission" date="2019-11" db="EMBL/GenBank/DDBJ databases">
        <authorList>
            <person name="Cao P."/>
        </authorList>
    </citation>
    <scope>NUCLEOTIDE SEQUENCE [LARGE SCALE GENOMIC DNA]</scope>
    <source>
        <strain evidence="6 7">NEAU-AAG5</strain>
    </source>
</reference>
<dbReference type="Pfam" id="PF13305">
    <property type="entry name" value="TetR_C_33"/>
    <property type="match status" value="1"/>
</dbReference>
<dbReference type="InterPro" id="IPR025996">
    <property type="entry name" value="MT1864/Rv1816-like_C"/>
</dbReference>
<evidence type="ECO:0000256" key="3">
    <source>
        <dbReference type="ARBA" id="ARBA00023163"/>
    </source>
</evidence>
<feature type="DNA-binding region" description="H-T-H motif" evidence="4">
    <location>
        <begin position="31"/>
        <end position="50"/>
    </location>
</feature>
<proteinExistence type="predicted"/>
<keyword evidence="3" id="KW-0804">Transcription</keyword>
<dbReference type="Proteomes" id="UP000432015">
    <property type="component" value="Unassembled WGS sequence"/>
</dbReference>
<dbReference type="SUPFAM" id="SSF46689">
    <property type="entry name" value="Homeodomain-like"/>
    <property type="match status" value="1"/>
</dbReference>
<dbReference type="GO" id="GO:0003700">
    <property type="term" value="F:DNA-binding transcription factor activity"/>
    <property type="evidence" value="ECO:0007669"/>
    <property type="project" value="TreeGrafter"/>
</dbReference>
<dbReference type="SUPFAM" id="SSF48498">
    <property type="entry name" value="Tetracyclin repressor-like, C-terminal domain"/>
    <property type="match status" value="1"/>
</dbReference>
<dbReference type="InterPro" id="IPR050109">
    <property type="entry name" value="HTH-type_TetR-like_transc_reg"/>
</dbReference>
<protein>
    <submittedName>
        <fullName evidence="6">TetR family transcriptional regulator</fullName>
    </submittedName>
</protein>
<dbReference type="AlphaFoldDB" id="A0A7K1LDN5"/>
<dbReference type="InterPro" id="IPR001647">
    <property type="entry name" value="HTH_TetR"/>
</dbReference>
<sequence length="231" mass="25263">MSPRRSDPLIRPTLIDIGARLMSEEGPRALSTRRLAAEAGCSTMAVYTHFGGMSGLVREMVHEGFARLQVHFSHVLDTSDPVADMALLGRAYRYNAHRNPHLYSIMFGTSTHAGFSLTEEDRQYGRYTLAKVVHTAHRCITDGRFSTDDPELVAHHMWTALHGLVTLELGHYLIPPYDPDTCFESQLVNLMTSAGDSRAAASGSVAASLLRLVGEVEDVNGDARAEGAARP</sequence>
<evidence type="ECO:0000256" key="1">
    <source>
        <dbReference type="ARBA" id="ARBA00023015"/>
    </source>
</evidence>
<dbReference type="PANTHER" id="PTHR30055">
    <property type="entry name" value="HTH-TYPE TRANSCRIPTIONAL REGULATOR RUTR"/>
    <property type="match status" value="1"/>
</dbReference>
<dbReference type="RefSeq" id="WP_214618131.1">
    <property type="nucleotide sequence ID" value="NZ_WOFH01000021.1"/>
</dbReference>
<evidence type="ECO:0000256" key="2">
    <source>
        <dbReference type="ARBA" id="ARBA00023125"/>
    </source>
</evidence>
<dbReference type="Gene3D" id="1.10.357.10">
    <property type="entry name" value="Tetracycline Repressor, domain 2"/>
    <property type="match status" value="1"/>
</dbReference>
<dbReference type="GO" id="GO:0000976">
    <property type="term" value="F:transcription cis-regulatory region binding"/>
    <property type="evidence" value="ECO:0007669"/>
    <property type="project" value="TreeGrafter"/>
</dbReference>
<accession>A0A7K1LDN5</accession>
<keyword evidence="7" id="KW-1185">Reference proteome</keyword>
<comment type="caution">
    <text evidence="6">The sequence shown here is derived from an EMBL/GenBank/DDBJ whole genome shotgun (WGS) entry which is preliminary data.</text>
</comment>